<dbReference type="InterPro" id="IPR017517">
    <property type="entry name" value="Maleyloyr_isom"/>
</dbReference>
<dbReference type="NCBIfam" id="TIGR03086">
    <property type="entry name" value="TIGR03086 family metal-binding protein"/>
    <property type="match status" value="1"/>
</dbReference>
<dbReference type="AlphaFoldDB" id="A0A124HE01"/>
<dbReference type="Gene3D" id="1.20.120.450">
    <property type="entry name" value="dinb family like domain"/>
    <property type="match status" value="1"/>
</dbReference>
<dbReference type="STRING" id="67386.AQI95_40800"/>
<dbReference type="InterPro" id="IPR017520">
    <property type="entry name" value="CHP03086"/>
</dbReference>
<protein>
    <recommendedName>
        <fullName evidence="1">Mycothiol-dependent maleylpyruvate isomerase metal-binding domain-containing protein</fullName>
    </recommendedName>
</protein>
<comment type="caution">
    <text evidence="2">The sequence shown here is derived from an EMBL/GenBank/DDBJ whole genome shotgun (WGS) entry which is preliminary data.</text>
</comment>
<organism evidence="2 3">
    <name type="scientific">Streptomyces yokosukanensis</name>
    <dbReference type="NCBI Taxonomy" id="67386"/>
    <lineage>
        <taxon>Bacteria</taxon>
        <taxon>Bacillati</taxon>
        <taxon>Actinomycetota</taxon>
        <taxon>Actinomycetes</taxon>
        <taxon>Kitasatosporales</taxon>
        <taxon>Streptomycetaceae</taxon>
        <taxon>Streptomyces</taxon>
    </lineage>
</organism>
<sequence>MSVMTDIRPFNRQALKVTEAIIEQVEPEHLGLPTPCAQWSLRQLLAHMAGQNHGFAAAADGDVTDASVWADRVVDDDPAGVFRASSARVTAAFAREGVLDGEFWLPEVRGGQMFPARTAIGFHFVDYVVHGWDVAATLGVPAHFDDETLAAVLPYAQEVPDGQNRREPGASFRPGLLVPDGGPLLDRILAMLGRSPKWPA</sequence>
<dbReference type="Proteomes" id="UP000053127">
    <property type="component" value="Unassembled WGS sequence"/>
</dbReference>
<keyword evidence="3" id="KW-1185">Reference proteome</keyword>
<dbReference type="InterPro" id="IPR024344">
    <property type="entry name" value="MDMPI_metal-binding"/>
</dbReference>
<dbReference type="GO" id="GO:0046872">
    <property type="term" value="F:metal ion binding"/>
    <property type="evidence" value="ECO:0007669"/>
    <property type="project" value="InterPro"/>
</dbReference>
<dbReference type="SUPFAM" id="SSF109854">
    <property type="entry name" value="DinB/YfiT-like putative metalloenzymes"/>
    <property type="match status" value="1"/>
</dbReference>
<reference evidence="2 3" key="1">
    <citation type="submission" date="2015-10" db="EMBL/GenBank/DDBJ databases">
        <title>Draft genome sequence of Streptomyces yokosukanensis DSM 40224, type strain for the species Streptomyces yokosukanensis.</title>
        <authorList>
            <person name="Ruckert C."/>
            <person name="Winkler A."/>
            <person name="Kalinowski J."/>
            <person name="Kampfer P."/>
            <person name="Glaeser S."/>
        </authorList>
    </citation>
    <scope>NUCLEOTIDE SEQUENCE [LARGE SCALE GENOMIC DNA]</scope>
    <source>
        <strain evidence="2 3">DSM 40224</strain>
    </source>
</reference>
<dbReference type="Pfam" id="PF11716">
    <property type="entry name" value="MDMPI_N"/>
    <property type="match status" value="1"/>
</dbReference>
<proteinExistence type="predicted"/>
<dbReference type="EMBL" id="LMWN01000068">
    <property type="protein sequence ID" value="KUM99126.1"/>
    <property type="molecule type" value="Genomic_DNA"/>
</dbReference>
<gene>
    <name evidence="2" type="ORF">AQI95_40800</name>
</gene>
<evidence type="ECO:0000313" key="3">
    <source>
        <dbReference type="Proteomes" id="UP000053127"/>
    </source>
</evidence>
<evidence type="ECO:0000259" key="1">
    <source>
        <dbReference type="Pfam" id="PF11716"/>
    </source>
</evidence>
<dbReference type="InterPro" id="IPR034660">
    <property type="entry name" value="DinB/YfiT-like"/>
</dbReference>
<name>A0A124HE01_9ACTN</name>
<accession>A0A124HE01</accession>
<feature type="domain" description="Mycothiol-dependent maleylpyruvate isomerase metal-binding" evidence="1">
    <location>
        <begin position="14"/>
        <end position="135"/>
    </location>
</feature>
<dbReference type="NCBIfam" id="TIGR03083">
    <property type="entry name" value="maleylpyruvate isomerase family mycothiol-dependent enzyme"/>
    <property type="match status" value="1"/>
</dbReference>
<evidence type="ECO:0000313" key="2">
    <source>
        <dbReference type="EMBL" id="KUM99126.1"/>
    </source>
</evidence>